<evidence type="ECO:0000256" key="6">
    <source>
        <dbReference type="ARBA" id="ARBA00047422"/>
    </source>
</evidence>
<evidence type="ECO:0000256" key="9">
    <source>
        <dbReference type="SAM" id="MobiDB-lite"/>
    </source>
</evidence>
<dbReference type="GO" id="GO:0044027">
    <property type="term" value="P:negative regulation of gene expression via chromosomal CpG island methylation"/>
    <property type="evidence" value="ECO:0007669"/>
    <property type="project" value="TreeGrafter"/>
</dbReference>
<dbReference type="Gene3D" id="3.90.120.10">
    <property type="entry name" value="DNA Methylase, subunit A, domain 2"/>
    <property type="match status" value="1"/>
</dbReference>
<feature type="region of interest" description="Disordered" evidence="9">
    <location>
        <begin position="506"/>
        <end position="530"/>
    </location>
</feature>
<evidence type="ECO:0000256" key="3">
    <source>
        <dbReference type="ARBA" id="ARBA00022679"/>
    </source>
</evidence>
<dbReference type="STRING" id="29435.SAMN05216588_107188"/>
<evidence type="ECO:0000256" key="7">
    <source>
        <dbReference type="PROSITE-ProRule" id="PRU01016"/>
    </source>
</evidence>
<dbReference type="InterPro" id="IPR050390">
    <property type="entry name" value="C5-Methyltransferase"/>
</dbReference>
<keyword evidence="4 7" id="KW-0949">S-adenosyl-L-methionine</keyword>
<organism evidence="10 11">
    <name type="scientific">Phytopseudomonas flavescens</name>
    <dbReference type="NCBI Taxonomy" id="29435"/>
    <lineage>
        <taxon>Bacteria</taxon>
        <taxon>Pseudomonadati</taxon>
        <taxon>Pseudomonadota</taxon>
        <taxon>Gammaproteobacteria</taxon>
        <taxon>Pseudomonadales</taxon>
        <taxon>Pseudomonadaceae</taxon>
        <taxon>Phytopseudomonas</taxon>
    </lineage>
</organism>
<dbReference type="PANTHER" id="PTHR10629">
    <property type="entry name" value="CYTOSINE-SPECIFIC METHYLTRANSFERASE"/>
    <property type="match status" value="1"/>
</dbReference>
<keyword evidence="2 7" id="KW-0489">Methyltransferase</keyword>
<evidence type="ECO:0000313" key="10">
    <source>
        <dbReference type="EMBL" id="SDH78761.1"/>
    </source>
</evidence>
<evidence type="ECO:0000256" key="5">
    <source>
        <dbReference type="ARBA" id="ARBA00022747"/>
    </source>
</evidence>
<dbReference type="InterPro" id="IPR001525">
    <property type="entry name" value="C5_MeTfrase"/>
</dbReference>
<dbReference type="EMBL" id="FNDG01000007">
    <property type="protein sequence ID" value="SDH78761.1"/>
    <property type="molecule type" value="Genomic_DNA"/>
</dbReference>
<dbReference type="GO" id="GO:0003677">
    <property type="term" value="F:DNA binding"/>
    <property type="evidence" value="ECO:0007669"/>
    <property type="project" value="TreeGrafter"/>
</dbReference>
<dbReference type="SUPFAM" id="SSF53335">
    <property type="entry name" value="S-adenosyl-L-methionine-dependent methyltransferases"/>
    <property type="match status" value="1"/>
</dbReference>
<comment type="similarity">
    <text evidence="7 8">Belongs to the class I-like SAM-binding methyltransferase superfamily. C5-methyltransferase family.</text>
</comment>
<dbReference type="NCBIfam" id="TIGR00675">
    <property type="entry name" value="dcm"/>
    <property type="match status" value="1"/>
</dbReference>
<evidence type="ECO:0000256" key="8">
    <source>
        <dbReference type="RuleBase" id="RU000416"/>
    </source>
</evidence>
<dbReference type="PANTHER" id="PTHR10629:SF52">
    <property type="entry name" value="DNA (CYTOSINE-5)-METHYLTRANSFERASE 1"/>
    <property type="match status" value="1"/>
</dbReference>
<dbReference type="InterPro" id="IPR031303">
    <property type="entry name" value="C5_meth_CS"/>
</dbReference>
<dbReference type="GO" id="GO:0032259">
    <property type="term" value="P:methylation"/>
    <property type="evidence" value="ECO:0007669"/>
    <property type="project" value="UniProtKB-KW"/>
</dbReference>
<accession>A0A1G8F9F7</accession>
<evidence type="ECO:0000256" key="1">
    <source>
        <dbReference type="ARBA" id="ARBA00011975"/>
    </source>
</evidence>
<dbReference type="PROSITE" id="PS51679">
    <property type="entry name" value="SAM_MT_C5"/>
    <property type="match status" value="1"/>
</dbReference>
<comment type="catalytic activity">
    <reaction evidence="6">
        <text>a 2'-deoxycytidine in DNA + S-adenosyl-L-methionine = a 5-methyl-2'-deoxycytidine in DNA + S-adenosyl-L-homocysteine + H(+)</text>
        <dbReference type="Rhea" id="RHEA:13681"/>
        <dbReference type="Rhea" id="RHEA-COMP:11369"/>
        <dbReference type="Rhea" id="RHEA-COMP:11370"/>
        <dbReference type="ChEBI" id="CHEBI:15378"/>
        <dbReference type="ChEBI" id="CHEBI:57856"/>
        <dbReference type="ChEBI" id="CHEBI:59789"/>
        <dbReference type="ChEBI" id="CHEBI:85452"/>
        <dbReference type="ChEBI" id="CHEBI:85454"/>
        <dbReference type="EC" id="2.1.1.37"/>
    </reaction>
</comment>
<dbReference type="InterPro" id="IPR029063">
    <property type="entry name" value="SAM-dependent_MTases_sf"/>
</dbReference>
<keyword evidence="3 7" id="KW-0808">Transferase</keyword>
<dbReference type="EC" id="2.1.1.37" evidence="1"/>
<dbReference type="AlphaFoldDB" id="A0A1G8F9F7"/>
<gene>
    <name evidence="10" type="ORF">SAMN05216588_107188</name>
</gene>
<protein>
    <recommendedName>
        <fullName evidence="1">DNA (cytosine-5-)-methyltransferase</fullName>
        <ecNumber evidence="1">2.1.1.37</ecNumber>
    </recommendedName>
</protein>
<dbReference type="Gene3D" id="3.40.50.150">
    <property type="entry name" value="Vaccinia Virus protein VP39"/>
    <property type="match status" value="1"/>
</dbReference>
<proteinExistence type="inferred from homology"/>
<dbReference type="Proteomes" id="UP000198606">
    <property type="component" value="Unassembled WGS sequence"/>
</dbReference>
<dbReference type="Pfam" id="PF00145">
    <property type="entry name" value="DNA_methylase"/>
    <property type="match status" value="1"/>
</dbReference>
<dbReference type="PROSITE" id="PS00095">
    <property type="entry name" value="C5_MTASE_2"/>
    <property type="match status" value="1"/>
</dbReference>
<name>A0A1G8F9F7_9GAMM</name>
<dbReference type="RefSeq" id="WP_084304899.1">
    <property type="nucleotide sequence ID" value="NZ_FNDG01000007.1"/>
</dbReference>
<reference evidence="10 11" key="1">
    <citation type="submission" date="2016-10" db="EMBL/GenBank/DDBJ databases">
        <authorList>
            <person name="de Groot N.N."/>
        </authorList>
    </citation>
    <scope>NUCLEOTIDE SEQUENCE [LARGE SCALE GENOMIC DNA]</scope>
    <source>
        <strain evidence="10 11">LMG 18387</strain>
    </source>
</reference>
<keyword evidence="5" id="KW-0680">Restriction system</keyword>
<feature type="compositionally biased region" description="Basic and acidic residues" evidence="9">
    <location>
        <begin position="516"/>
        <end position="525"/>
    </location>
</feature>
<dbReference type="GO" id="GO:0009307">
    <property type="term" value="P:DNA restriction-modification system"/>
    <property type="evidence" value="ECO:0007669"/>
    <property type="project" value="UniProtKB-KW"/>
</dbReference>
<feature type="active site" evidence="7">
    <location>
        <position position="130"/>
    </location>
</feature>
<evidence type="ECO:0000256" key="4">
    <source>
        <dbReference type="ARBA" id="ARBA00022691"/>
    </source>
</evidence>
<sequence length="541" mass="60861">MPVPIIDLFAGPGGLGEGFASLKGNKHQPFFEIGLSIEKDAVAHRTLTLRAVFRRLRGTKSVRHYYSYIRGEIDETAFREIPAVASAFAHAAKEARCLELGKSDESNIDGEIQAALNGQQNWVLIGGPPCQAYSLAGRSRRANDKNFHKDEKHLLYREYLRIIRVHRPTIFVMENVKGLLSSKHSGDPMFERIIADLSSPAEGLEYEIRSFTKKGNGESLEPSDYIIHSEDYGIPQSRHRVILLGVRKGAGIPPQQLLVPISKPVTVRQAIDELPRIRSRLSKGDSLEAWRKAVQATPAYIKGWKTGIESAMIEATRTFAAAATSTTTGGVFIPRNYKRPKKPTELQQWLHDRSLGGVCQHEARAHMASDLARYLFSATFAHSYGYFPRLDIFPPKLLPDHINARVKSESETIPFRDRFRVQCKNEPATTVVAHIAKDGHYYIHYDPSQCRSLTVREAARLQTFPDNYFFAGNRTEQYTQVGNAVPPLLAYKLAKIVRSLLNETNRKKRRQVGDQTHSKPMESVRRSISKQVQVPLLAEAD</sequence>
<evidence type="ECO:0000313" key="11">
    <source>
        <dbReference type="Proteomes" id="UP000198606"/>
    </source>
</evidence>
<dbReference type="PRINTS" id="PR00105">
    <property type="entry name" value="C5METTRFRASE"/>
</dbReference>
<dbReference type="GO" id="GO:0003886">
    <property type="term" value="F:DNA (cytosine-5-)-methyltransferase activity"/>
    <property type="evidence" value="ECO:0007669"/>
    <property type="project" value="UniProtKB-EC"/>
</dbReference>
<evidence type="ECO:0000256" key="2">
    <source>
        <dbReference type="ARBA" id="ARBA00022603"/>
    </source>
</evidence>